<reference evidence="2 3" key="1">
    <citation type="submission" date="2022-06" db="EMBL/GenBank/DDBJ databases">
        <title>Haloarcula sp. a new haloarchaeum isolate from saline soil.</title>
        <authorList>
            <person name="Strakova D."/>
            <person name="Galisteo C."/>
            <person name="Sanchez-Porro C."/>
            <person name="Ventosa A."/>
        </authorList>
    </citation>
    <scope>NUCLEOTIDE SEQUENCE [LARGE SCALE GENOMIC DNA]</scope>
    <source>
        <strain evidence="2 3">S1CR25-12</strain>
    </source>
</reference>
<protein>
    <recommendedName>
        <fullName evidence="4">Integral membrane protein</fullName>
    </recommendedName>
</protein>
<name>A0ABU2FEZ9_9EURY</name>
<proteinExistence type="predicted"/>
<feature type="transmembrane region" description="Helical" evidence="1">
    <location>
        <begin position="20"/>
        <end position="43"/>
    </location>
</feature>
<evidence type="ECO:0000313" key="3">
    <source>
        <dbReference type="Proteomes" id="UP001259659"/>
    </source>
</evidence>
<feature type="transmembrane region" description="Helical" evidence="1">
    <location>
        <begin position="100"/>
        <end position="121"/>
    </location>
</feature>
<evidence type="ECO:0000256" key="1">
    <source>
        <dbReference type="SAM" id="Phobius"/>
    </source>
</evidence>
<keyword evidence="1" id="KW-1133">Transmembrane helix</keyword>
<keyword evidence="3" id="KW-1185">Reference proteome</keyword>
<keyword evidence="1" id="KW-0472">Membrane</keyword>
<comment type="caution">
    <text evidence="2">The sequence shown here is derived from an EMBL/GenBank/DDBJ whole genome shotgun (WGS) entry which is preliminary data.</text>
</comment>
<organism evidence="2 3">
    <name type="scientific">Haloarcula saliterrae</name>
    <dbReference type="NCBI Taxonomy" id="2950534"/>
    <lineage>
        <taxon>Archaea</taxon>
        <taxon>Methanobacteriati</taxon>
        <taxon>Methanobacteriota</taxon>
        <taxon>Stenosarchaea group</taxon>
        <taxon>Halobacteria</taxon>
        <taxon>Halobacteriales</taxon>
        <taxon>Haloarculaceae</taxon>
        <taxon>Haloarcula</taxon>
    </lineage>
</organism>
<feature type="transmembrane region" description="Helical" evidence="1">
    <location>
        <begin position="133"/>
        <end position="163"/>
    </location>
</feature>
<sequence length="172" mass="18155">MSALQRSRFGVSRRDVGAGLVAGVAALLANVLFHAMMVTRLVLSNPDRVFADPGIVWSTFQWDLLTVAPLVVTPLVAVVAGTVVWRWLVPDEPTPRRGAVAGVVTAFASLLVLAAVFGILAGVSAPSDALGQFVLIASLVFFFGAVGTAAIIAPLGALVGYGYEWYLARQFW</sequence>
<evidence type="ECO:0000313" key="2">
    <source>
        <dbReference type="EMBL" id="MDS0260812.1"/>
    </source>
</evidence>
<evidence type="ECO:0008006" key="4">
    <source>
        <dbReference type="Google" id="ProtNLM"/>
    </source>
</evidence>
<dbReference type="EMBL" id="JAMQON010000004">
    <property type="protein sequence ID" value="MDS0260812.1"/>
    <property type="molecule type" value="Genomic_DNA"/>
</dbReference>
<gene>
    <name evidence="2" type="ORF">NDI56_15505</name>
</gene>
<dbReference type="RefSeq" id="WP_310920577.1">
    <property type="nucleotide sequence ID" value="NZ_JAMQON010000004.1"/>
</dbReference>
<dbReference type="Proteomes" id="UP001259659">
    <property type="component" value="Unassembled WGS sequence"/>
</dbReference>
<accession>A0ABU2FEZ9</accession>
<keyword evidence="1" id="KW-0812">Transmembrane</keyword>
<feature type="transmembrane region" description="Helical" evidence="1">
    <location>
        <begin position="64"/>
        <end position="88"/>
    </location>
</feature>